<feature type="domain" description="RRM" evidence="4">
    <location>
        <begin position="253"/>
        <end position="321"/>
    </location>
</feature>
<dbReference type="AlphaFoldDB" id="A0A9D3N3I3"/>
<dbReference type="SUPFAM" id="SSF54928">
    <property type="entry name" value="RNA-binding domain, RBD"/>
    <property type="match status" value="2"/>
</dbReference>
<evidence type="ECO:0000313" key="6">
    <source>
        <dbReference type="Proteomes" id="UP000824219"/>
    </source>
</evidence>
<dbReference type="OrthoDB" id="19742at2759"/>
<keyword evidence="1 2" id="KW-0694">RNA-binding</keyword>
<accession>A0A9D3N3I3</accession>
<dbReference type="PANTHER" id="PTHR48025:SF1">
    <property type="entry name" value="RRM DOMAIN-CONTAINING PROTEIN"/>
    <property type="match status" value="1"/>
</dbReference>
<evidence type="ECO:0000313" key="5">
    <source>
        <dbReference type="EMBL" id="KAG7313727.1"/>
    </source>
</evidence>
<feature type="domain" description="RRM" evidence="4">
    <location>
        <begin position="90"/>
        <end position="155"/>
    </location>
</feature>
<dbReference type="Pfam" id="PF00076">
    <property type="entry name" value="RRM_1"/>
    <property type="match status" value="4"/>
</dbReference>
<name>A0A9D3N3I3_9TELE</name>
<proteinExistence type="predicted"/>
<feature type="domain" description="RRM" evidence="4">
    <location>
        <begin position="165"/>
        <end position="243"/>
    </location>
</feature>
<dbReference type="GO" id="GO:0003729">
    <property type="term" value="F:mRNA binding"/>
    <property type="evidence" value="ECO:0007669"/>
    <property type="project" value="TreeGrafter"/>
</dbReference>
<dbReference type="EMBL" id="JAHKSW010000052">
    <property type="protein sequence ID" value="KAG7313727.1"/>
    <property type="molecule type" value="Genomic_DNA"/>
</dbReference>
<feature type="region of interest" description="Disordered" evidence="3">
    <location>
        <begin position="339"/>
        <end position="360"/>
    </location>
</feature>
<keyword evidence="6" id="KW-1185">Reference proteome</keyword>
<reference evidence="5" key="1">
    <citation type="submission" date="2021-06" db="EMBL/GenBank/DDBJ databases">
        <title>Chromosome-level genome assembly of the red-tail catfish (Hemibagrus wyckioides).</title>
        <authorList>
            <person name="Shao F."/>
        </authorList>
    </citation>
    <scope>NUCLEOTIDE SEQUENCE</scope>
    <source>
        <strain evidence="5">EC202008001</strain>
        <tissue evidence="5">Blood</tissue>
    </source>
</reference>
<dbReference type="SMART" id="SM00360">
    <property type="entry name" value="RRM"/>
    <property type="match status" value="4"/>
</dbReference>
<dbReference type="InterPro" id="IPR000504">
    <property type="entry name" value="RRM_dom"/>
</dbReference>
<dbReference type="InterPro" id="IPR050502">
    <property type="entry name" value="Euk_RNA-bind_prot"/>
</dbReference>
<feature type="compositionally biased region" description="Polar residues" evidence="3">
    <location>
        <begin position="348"/>
        <end position="360"/>
    </location>
</feature>
<organism evidence="5 6">
    <name type="scientific">Hemibagrus wyckioides</name>
    <dbReference type="NCBI Taxonomy" id="337641"/>
    <lineage>
        <taxon>Eukaryota</taxon>
        <taxon>Metazoa</taxon>
        <taxon>Chordata</taxon>
        <taxon>Craniata</taxon>
        <taxon>Vertebrata</taxon>
        <taxon>Euteleostomi</taxon>
        <taxon>Actinopterygii</taxon>
        <taxon>Neopterygii</taxon>
        <taxon>Teleostei</taxon>
        <taxon>Ostariophysi</taxon>
        <taxon>Siluriformes</taxon>
        <taxon>Bagridae</taxon>
        <taxon>Hemibagrus</taxon>
    </lineage>
</organism>
<dbReference type="PANTHER" id="PTHR48025">
    <property type="entry name" value="OS02G0815200 PROTEIN"/>
    <property type="match status" value="1"/>
</dbReference>
<evidence type="ECO:0000259" key="4">
    <source>
        <dbReference type="PROSITE" id="PS50102"/>
    </source>
</evidence>
<evidence type="ECO:0000256" key="3">
    <source>
        <dbReference type="SAM" id="MobiDB-lite"/>
    </source>
</evidence>
<dbReference type="InterPro" id="IPR012677">
    <property type="entry name" value="Nucleotide-bd_a/b_plait_sf"/>
</dbReference>
<dbReference type="InterPro" id="IPR035979">
    <property type="entry name" value="RBD_domain_sf"/>
</dbReference>
<protein>
    <recommendedName>
        <fullName evidence="4">RRM domain-containing protein</fullName>
    </recommendedName>
</protein>
<dbReference type="Gene3D" id="3.30.70.330">
    <property type="match status" value="4"/>
</dbReference>
<feature type="domain" description="RRM" evidence="4">
    <location>
        <begin position="2"/>
        <end position="80"/>
    </location>
</feature>
<comment type="caution">
    <text evidence="5">The sequence shown here is derived from an EMBL/GenBank/DDBJ whole genome shotgun (WGS) entry which is preliminary data.</text>
</comment>
<evidence type="ECO:0000256" key="1">
    <source>
        <dbReference type="ARBA" id="ARBA00022884"/>
    </source>
</evidence>
<gene>
    <name evidence="5" type="ORF">KOW79_000049</name>
</gene>
<dbReference type="PROSITE" id="PS50102">
    <property type="entry name" value="RRM"/>
    <property type="match status" value="4"/>
</dbReference>
<sequence length="508" mass="56827">MAALFVKDLHPEVSEVILSNRFRPAGHVQSVHICRDRKTGSPLGYAYVNFRYRDDAERAIDMFNFELLLGRPMRVMWSNWEPTAKPIKGGNIFIRNLDWSIDCTSLFDTFSVFGRIVSCKVVESKGFGYVQYESAEAAALAIERLNGKLLNDQQVSHAHTHLKQKRQHAKYLHPEVSEVILSNRFRPAGHVQSVHICRDRKTGSPLGYAYVNFRYRDDAERAIDMFNFELLLGRPMRVMWSNWEPTAKPIKGGNIFIRNLDWSIDCTSLFDTFSVFGRIVSCKVVESKGYGYVQYESAEAAERLNGKLLNDRQVTIEYFRSWEEPKVEVCRAEEPKVEARRAEEPKSPTITVQRTTKTAPTSAASLFERSTLKTPCTKDTVQSTKASASEDISQIVYTAASQMVQAAGSPAPVNNVEAVETAGPENSEESVETAASEGSVEAVKTVASDDRVEAVEATAPVEATETAAPEETLEAVSEIRVPAPLQVDKMDTLLRARETGVKLVRIFN</sequence>
<evidence type="ECO:0000256" key="2">
    <source>
        <dbReference type="PROSITE-ProRule" id="PRU00176"/>
    </source>
</evidence>
<dbReference type="Proteomes" id="UP000824219">
    <property type="component" value="Unassembled WGS sequence"/>
</dbReference>